<accession>A0A1F7F069</accession>
<evidence type="ECO:0000256" key="1">
    <source>
        <dbReference type="SAM" id="SignalP"/>
    </source>
</evidence>
<dbReference type="Gene3D" id="2.60.40.4070">
    <property type="match status" value="1"/>
</dbReference>
<feature type="signal peptide" evidence="1">
    <location>
        <begin position="1"/>
        <end position="25"/>
    </location>
</feature>
<organism evidence="2 3">
    <name type="scientific">Candidatus Raymondbacteria bacterium RIFOXYD12_FULL_49_13</name>
    <dbReference type="NCBI Taxonomy" id="1817890"/>
    <lineage>
        <taxon>Bacteria</taxon>
        <taxon>Raymondiibacteriota</taxon>
    </lineage>
</organism>
<dbReference type="EMBL" id="MFYX01000157">
    <property type="protein sequence ID" value="OGJ99962.1"/>
    <property type="molecule type" value="Genomic_DNA"/>
</dbReference>
<protein>
    <recommendedName>
        <fullName evidence="4">FlgD Ig-like domain-containing protein</fullName>
    </recommendedName>
</protein>
<proteinExistence type="predicted"/>
<feature type="chain" id="PRO_5009528303" description="FlgD Ig-like domain-containing protein" evidence="1">
    <location>
        <begin position="26"/>
        <end position="432"/>
    </location>
</feature>
<dbReference type="Proteomes" id="UP000179243">
    <property type="component" value="Unassembled WGS sequence"/>
</dbReference>
<comment type="caution">
    <text evidence="2">The sequence shown here is derived from an EMBL/GenBank/DDBJ whole genome shotgun (WGS) entry which is preliminary data.</text>
</comment>
<sequence>MNKFFCALAAWLFCGAACFAGPAYTAFTALGHYPFLTRFPGPHAVFSFGSSAGFDNPAFFASASSHTLMAGGYGLQTPDFSKSPLLLDLSYTGRFLEKGAVGAGTAFFSNNGYNESVTSISFGAQALQLAYGASAKIMTSSGLSNGAYGKRTLTIDFDAGGLWEIVPRLYAGLALFNIIGTGVINDYAITISTERAAKVHFGYFIDQDRTAQVLAEGRIDSLHELRVRKYSWGAAMDKAFFEKRYLAVRAGFLSQTAARGADPDNAIMFGCTGNIPVRGSQLKIEYSLSYSLGNASAGNDATASHALRAGVAFGGYEDYVPPLAKVSIQQNALSPNGDGVDDAITFFISAKDNAGGTGIKKWALILYTREPGRRLRAIKSFSGTGVPPTAIEWDGRDAGNTLVAKGAYHYQLRVVDQANNFSDSPLFTILVQ</sequence>
<evidence type="ECO:0008006" key="4">
    <source>
        <dbReference type="Google" id="ProtNLM"/>
    </source>
</evidence>
<dbReference type="AlphaFoldDB" id="A0A1F7F069"/>
<reference evidence="2 3" key="1">
    <citation type="journal article" date="2016" name="Nat. Commun.">
        <title>Thousands of microbial genomes shed light on interconnected biogeochemical processes in an aquifer system.</title>
        <authorList>
            <person name="Anantharaman K."/>
            <person name="Brown C.T."/>
            <person name="Hug L.A."/>
            <person name="Sharon I."/>
            <person name="Castelle C.J."/>
            <person name="Probst A.J."/>
            <person name="Thomas B.C."/>
            <person name="Singh A."/>
            <person name="Wilkins M.J."/>
            <person name="Karaoz U."/>
            <person name="Brodie E.L."/>
            <person name="Williams K.H."/>
            <person name="Hubbard S.S."/>
            <person name="Banfield J.F."/>
        </authorList>
    </citation>
    <scope>NUCLEOTIDE SEQUENCE [LARGE SCALE GENOMIC DNA]</scope>
</reference>
<gene>
    <name evidence="2" type="ORF">A2519_00485</name>
</gene>
<evidence type="ECO:0000313" key="2">
    <source>
        <dbReference type="EMBL" id="OGJ99962.1"/>
    </source>
</evidence>
<evidence type="ECO:0000313" key="3">
    <source>
        <dbReference type="Proteomes" id="UP000179243"/>
    </source>
</evidence>
<name>A0A1F7F069_UNCRA</name>
<keyword evidence="1" id="KW-0732">Signal</keyword>